<feature type="domain" description="AMP-dependent synthetase/ligase" evidence="3">
    <location>
        <begin position="31"/>
        <end position="338"/>
    </location>
</feature>
<evidence type="ECO:0000313" key="6">
    <source>
        <dbReference type="Proteomes" id="UP000199391"/>
    </source>
</evidence>
<feature type="region of interest" description="Disordered" evidence="2">
    <location>
        <begin position="484"/>
        <end position="517"/>
    </location>
</feature>
<dbReference type="Gene3D" id="3.30.300.30">
    <property type="match status" value="1"/>
</dbReference>
<accession>A0A1I7IX14</accession>
<dbReference type="Gene3D" id="3.40.50.12780">
    <property type="entry name" value="N-terminal domain of ligase-like"/>
    <property type="match status" value="1"/>
</dbReference>
<reference evidence="6" key="1">
    <citation type="submission" date="2016-10" db="EMBL/GenBank/DDBJ databases">
        <authorList>
            <person name="Varghese N."/>
            <person name="Submissions S."/>
        </authorList>
    </citation>
    <scope>NUCLEOTIDE SEQUENCE [LARGE SCALE GENOMIC DNA]</scope>
    <source>
        <strain evidence="6">CGMCC 1.11014</strain>
    </source>
</reference>
<sequence length="627" mass="66369">MSMFDRLSLLPAALSARDPAMLAGWRDGAPVPCGEVATRMRAWAALLAGQPGRHYALYIEDSLEFAAALLGAWQAGKTVWLSADTLPASCDALALKVDGFLGGFPAALAPLRPGDACAVDAGASDGDADSDVDAAVVADVPFAGAGAALNLAAPALVVHTSGSTGAAQAIPKTLSQIDSEVTVLEQMFGARVRGAAVLATVSHQHIYGLLFKVLWPLCAGRPLHAGTVAYPEQLAELLAARPCVLVASPAHLKRLPDHLDWRGAAAQLRAVYSSGGPLPEDSAYACEALLGQAPIEVYGSSESGGVAWRQRAAGAEARHSGTWQAFPNVAWRVAEPEGALEVRSPHLPDDGWMTLADRVGHAAGGRFELLGRADRIVKVEEKRVSLDALERALAASPLVAEARVLRDEGPRAQLVAVVALTDQGRELLAARGKLALNRALRALLAEVAETVALPRRWRYPSQLPVNAQGKTTLAALQALFDDEAPEQGLEKDGEDARRSEPKLEPKPGLASRPRQPLPRELEVTPDKVVLELFIPEDLLYFEGHFPGAPILPGVAQLDWAVAYARRYFAPSGVFRDVAALKFQQVIAPGATVRAEFTYDAAKGSVQFQYLSAAGRHASGRIIFAPAA</sequence>
<evidence type="ECO:0000256" key="1">
    <source>
        <dbReference type="ARBA" id="ARBA00022598"/>
    </source>
</evidence>
<dbReference type="EMBL" id="FPBO01000009">
    <property type="protein sequence ID" value="SFU77507.1"/>
    <property type="molecule type" value="Genomic_DNA"/>
</dbReference>
<dbReference type="STRING" id="1035707.SAMN05216552_1009122"/>
<dbReference type="PANTHER" id="PTHR43767:SF8">
    <property type="entry name" value="LONG-CHAIN-FATTY-ACID--COA LIGASE"/>
    <property type="match status" value="1"/>
</dbReference>
<protein>
    <submittedName>
        <fullName evidence="5">Acyl-CoA synthetase (AMP-forming)/AMP-acid ligase II</fullName>
    </submittedName>
</protein>
<dbReference type="Proteomes" id="UP000199391">
    <property type="component" value="Unassembled WGS sequence"/>
</dbReference>
<dbReference type="InterPro" id="IPR050237">
    <property type="entry name" value="ATP-dep_AMP-bd_enzyme"/>
</dbReference>
<dbReference type="Gene3D" id="3.10.129.10">
    <property type="entry name" value="Hotdog Thioesterase"/>
    <property type="match status" value="1"/>
</dbReference>
<dbReference type="InterPro" id="IPR000873">
    <property type="entry name" value="AMP-dep_synth/lig_dom"/>
</dbReference>
<evidence type="ECO:0000256" key="2">
    <source>
        <dbReference type="SAM" id="MobiDB-lite"/>
    </source>
</evidence>
<proteinExistence type="predicted"/>
<dbReference type="InterPro" id="IPR054545">
    <property type="entry name" value="ApeI-like"/>
</dbReference>
<evidence type="ECO:0000259" key="4">
    <source>
        <dbReference type="Pfam" id="PF22818"/>
    </source>
</evidence>
<feature type="domain" description="ApeI dehydratase-like" evidence="4">
    <location>
        <begin position="524"/>
        <end position="620"/>
    </location>
</feature>
<evidence type="ECO:0000313" key="5">
    <source>
        <dbReference type="EMBL" id="SFU77507.1"/>
    </source>
</evidence>
<dbReference type="SUPFAM" id="SSF54637">
    <property type="entry name" value="Thioesterase/thiol ester dehydrase-isomerase"/>
    <property type="match status" value="1"/>
</dbReference>
<dbReference type="AlphaFoldDB" id="A0A1I7IX14"/>
<dbReference type="InterPro" id="IPR042099">
    <property type="entry name" value="ANL_N_sf"/>
</dbReference>
<feature type="compositionally biased region" description="Basic and acidic residues" evidence="2">
    <location>
        <begin position="488"/>
        <end position="505"/>
    </location>
</feature>
<dbReference type="RefSeq" id="WP_229490119.1">
    <property type="nucleotide sequence ID" value="NZ_FPBO01000009.1"/>
</dbReference>
<keyword evidence="6" id="KW-1185">Reference proteome</keyword>
<name>A0A1I7IX14_9BURK</name>
<dbReference type="GO" id="GO:0016874">
    <property type="term" value="F:ligase activity"/>
    <property type="evidence" value="ECO:0007669"/>
    <property type="project" value="UniProtKB-KW"/>
</dbReference>
<gene>
    <name evidence="5" type="ORF">SAMN05216552_1009122</name>
</gene>
<dbReference type="PANTHER" id="PTHR43767">
    <property type="entry name" value="LONG-CHAIN-FATTY-ACID--COA LIGASE"/>
    <property type="match status" value="1"/>
</dbReference>
<dbReference type="SUPFAM" id="SSF56801">
    <property type="entry name" value="Acetyl-CoA synthetase-like"/>
    <property type="match status" value="1"/>
</dbReference>
<organism evidence="5 6">
    <name type="scientific">Pseudoduganella namucuonensis</name>
    <dbReference type="NCBI Taxonomy" id="1035707"/>
    <lineage>
        <taxon>Bacteria</taxon>
        <taxon>Pseudomonadati</taxon>
        <taxon>Pseudomonadota</taxon>
        <taxon>Betaproteobacteria</taxon>
        <taxon>Burkholderiales</taxon>
        <taxon>Oxalobacteraceae</taxon>
        <taxon>Telluria group</taxon>
        <taxon>Pseudoduganella</taxon>
    </lineage>
</organism>
<dbReference type="Pfam" id="PF00501">
    <property type="entry name" value="AMP-binding"/>
    <property type="match status" value="1"/>
</dbReference>
<dbReference type="InterPro" id="IPR029069">
    <property type="entry name" value="HotDog_dom_sf"/>
</dbReference>
<evidence type="ECO:0000259" key="3">
    <source>
        <dbReference type="Pfam" id="PF00501"/>
    </source>
</evidence>
<dbReference type="InterPro" id="IPR045851">
    <property type="entry name" value="AMP-bd_C_sf"/>
</dbReference>
<keyword evidence="1 5" id="KW-0436">Ligase</keyword>
<dbReference type="Pfam" id="PF22818">
    <property type="entry name" value="ApeI-like"/>
    <property type="match status" value="1"/>
</dbReference>